<reference evidence="2 3" key="1">
    <citation type="submission" date="2016-07" db="EMBL/GenBank/DDBJ databases">
        <authorList>
            <person name="Jeong J.-J."/>
            <person name="Kim D.W."/>
            <person name="Sang M.K."/>
            <person name="Choi I.-G."/>
            <person name="Kim K.D."/>
        </authorList>
    </citation>
    <scope>NUCLEOTIDE SEQUENCE [LARGE SCALE GENOMIC DNA]</scope>
    <source>
        <strain evidence="2 3">UTM-3</strain>
    </source>
</reference>
<dbReference type="AlphaFoldDB" id="A0A1B8Z920"/>
<proteinExistence type="predicted"/>
<evidence type="ECO:0000313" key="2">
    <source>
        <dbReference type="EMBL" id="OCA68060.1"/>
    </source>
</evidence>
<protein>
    <recommendedName>
        <fullName evidence="4">Plastocyanin-like domain-containing protein</fullName>
    </recommendedName>
</protein>
<name>A0A1B8Z920_9FLAO</name>
<accession>A0A1B8Z920</accession>
<evidence type="ECO:0008006" key="4">
    <source>
        <dbReference type="Google" id="ProtNLM"/>
    </source>
</evidence>
<dbReference type="RefSeq" id="WP_065396526.1">
    <property type="nucleotide sequence ID" value="NZ_MAYH01000050.1"/>
</dbReference>
<sequence>MKNLLTSILFGLAILSSTACKHPSKEAETVTTATPENTDDISKDVYVDSYGEKIEVTINRTKNTATVHLNGKTYDLKKSDALPEYTASNEEYQYSEIKGNITFLKKNVDMVLFHLKQAKKESAPAKMASY</sequence>
<comment type="caution">
    <text evidence="2">The sequence shown here is derived from an EMBL/GenBank/DDBJ whole genome shotgun (WGS) entry which is preliminary data.</text>
</comment>
<dbReference type="EMBL" id="MAYH01000050">
    <property type="protein sequence ID" value="OCA68060.1"/>
    <property type="molecule type" value="Genomic_DNA"/>
</dbReference>
<feature type="signal peptide" evidence="1">
    <location>
        <begin position="1"/>
        <end position="21"/>
    </location>
</feature>
<keyword evidence="3" id="KW-1185">Reference proteome</keyword>
<gene>
    <name evidence="2" type="ORF">BBI01_19635</name>
</gene>
<organism evidence="2 3">
    <name type="scientific">Chryseobacterium artocarpi</name>
    <dbReference type="NCBI Taxonomy" id="1414727"/>
    <lineage>
        <taxon>Bacteria</taxon>
        <taxon>Pseudomonadati</taxon>
        <taxon>Bacteroidota</taxon>
        <taxon>Flavobacteriia</taxon>
        <taxon>Flavobacteriales</taxon>
        <taxon>Weeksellaceae</taxon>
        <taxon>Chryseobacterium group</taxon>
        <taxon>Chryseobacterium</taxon>
    </lineage>
</organism>
<evidence type="ECO:0000256" key="1">
    <source>
        <dbReference type="SAM" id="SignalP"/>
    </source>
</evidence>
<feature type="chain" id="PRO_5008620245" description="Plastocyanin-like domain-containing protein" evidence="1">
    <location>
        <begin position="22"/>
        <end position="130"/>
    </location>
</feature>
<evidence type="ECO:0000313" key="3">
    <source>
        <dbReference type="Proteomes" id="UP000092651"/>
    </source>
</evidence>
<dbReference type="OrthoDB" id="1269231at2"/>
<keyword evidence="1" id="KW-0732">Signal</keyword>
<dbReference type="Proteomes" id="UP000092651">
    <property type="component" value="Unassembled WGS sequence"/>
</dbReference>
<dbReference type="PROSITE" id="PS51257">
    <property type="entry name" value="PROKAR_LIPOPROTEIN"/>
    <property type="match status" value="1"/>
</dbReference>